<protein>
    <recommendedName>
        <fullName evidence="3">HAD family hydrolase</fullName>
    </recommendedName>
</protein>
<dbReference type="SUPFAM" id="SSF56784">
    <property type="entry name" value="HAD-like"/>
    <property type="match status" value="1"/>
</dbReference>
<dbReference type="GO" id="GO:0008967">
    <property type="term" value="F:phosphoglycolate phosphatase activity"/>
    <property type="evidence" value="ECO:0007669"/>
    <property type="project" value="TreeGrafter"/>
</dbReference>
<dbReference type="PANTHER" id="PTHR43434:SF1">
    <property type="entry name" value="PHOSPHOGLYCOLATE PHOSPHATASE"/>
    <property type="match status" value="1"/>
</dbReference>
<dbReference type="AlphaFoldDB" id="A0A1G2SL98"/>
<evidence type="ECO:0000313" key="2">
    <source>
        <dbReference type="Proteomes" id="UP000178168"/>
    </source>
</evidence>
<evidence type="ECO:0008006" key="3">
    <source>
        <dbReference type="Google" id="ProtNLM"/>
    </source>
</evidence>
<dbReference type="InterPro" id="IPR041492">
    <property type="entry name" value="HAD_2"/>
</dbReference>
<evidence type="ECO:0000313" key="1">
    <source>
        <dbReference type="EMBL" id="OHA85488.1"/>
    </source>
</evidence>
<dbReference type="STRING" id="1802730.A2591_01370"/>
<dbReference type="Pfam" id="PF13419">
    <property type="entry name" value="HAD_2"/>
    <property type="match status" value="1"/>
</dbReference>
<organism evidence="1 2">
    <name type="scientific">Candidatus Yonathbacteria bacterium RIFOXYD1_FULL_52_36</name>
    <dbReference type="NCBI Taxonomy" id="1802730"/>
    <lineage>
        <taxon>Bacteria</taxon>
        <taxon>Candidatus Yonathiibacteriota</taxon>
    </lineage>
</organism>
<dbReference type="Gene3D" id="3.40.50.1000">
    <property type="entry name" value="HAD superfamily/HAD-like"/>
    <property type="match status" value="1"/>
</dbReference>
<comment type="caution">
    <text evidence="1">The sequence shown here is derived from an EMBL/GenBank/DDBJ whole genome shotgun (WGS) entry which is preliminary data.</text>
</comment>
<dbReference type="SFLD" id="SFLDG01129">
    <property type="entry name" value="C1.5:_HAD__Beta-PGM__Phosphata"/>
    <property type="match status" value="1"/>
</dbReference>
<dbReference type="Gene3D" id="1.10.150.240">
    <property type="entry name" value="Putative phosphatase, domain 2"/>
    <property type="match status" value="1"/>
</dbReference>
<dbReference type="InterPro" id="IPR023198">
    <property type="entry name" value="PGP-like_dom2"/>
</dbReference>
<proteinExistence type="predicted"/>
<dbReference type="PANTHER" id="PTHR43434">
    <property type="entry name" value="PHOSPHOGLYCOLATE PHOSPHATASE"/>
    <property type="match status" value="1"/>
</dbReference>
<sequence>MAHKVLFLDLNGTVIDDWNPSYAGVRAIFDHYELPCPTLASFIRGVAHTGDYHGFYVQNGIDVSRDELYTLYIPAYHAHQDAIELVPGVHEALERIRNAGVEIHIVTAARKDFAEHLIDKANIAKYCEGFHYHVHDKHSQIRAIIHGMNVRPTECAMIGDLPSDVHAANRAGISGIGFMNRHVPPDVFENVPMKFRCEQFSELPKFLL</sequence>
<dbReference type="SFLD" id="SFLDS00003">
    <property type="entry name" value="Haloacid_Dehalogenase"/>
    <property type="match status" value="1"/>
</dbReference>
<dbReference type="GO" id="GO:0006281">
    <property type="term" value="P:DNA repair"/>
    <property type="evidence" value="ECO:0007669"/>
    <property type="project" value="TreeGrafter"/>
</dbReference>
<accession>A0A1G2SL98</accession>
<gene>
    <name evidence="1" type="ORF">A2591_01370</name>
</gene>
<dbReference type="InterPro" id="IPR023214">
    <property type="entry name" value="HAD_sf"/>
</dbReference>
<dbReference type="GO" id="GO:0005829">
    <property type="term" value="C:cytosol"/>
    <property type="evidence" value="ECO:0007669"/>
    <property type="project" value="TreeGrafter"/>
</dbReference>
<dbReference type="EMBL" id="MHUZ01000023">
    <property type="protein sequence ID" value="OHA85488.1"/>
    <property type="molecule type" value="Genomic_DNA"/>
</dbReference>
<name>A0A1G2SL98_9BACT</name>
<dbReference type="Proteomes" id="UP000178168">
    <property type="component" value="Unassembled WGS sequence"/>
</dbReference>
<dbReference type="InterPro" id="IPR050155">
    <property type="entry name" value="HAD-like_hydrolase_sf"/>
</dbReference>
<reference evidence="1 2" key="1">
    <citation type="journal article" date="2016" name="Nat. Commun.">
        <title>Thousands of microbial genomes shed light on interconnected biogeochemical processes in an aquifer system.</title>
        <authorList>
            <person name="Anantharaman K."/>
            <person name="Brown C.T."/>
            <person name="Hug L.A."/>
            <person name="Sharon I."/>
            <person name="Castelle C.J."/>
            <person name="Probst A.J."/>
            <person name="Thomas B.C."/>
            <person name="Singh A."/>
            <person name="Wilkins M.J."/>
            <person name="Karaoz U."/>
            <person name="Brodie E.L."/>
            <person name="Williams K.H."/>
            <person name="Hubbard S.S."/>
            <person name="Banfield J.F."/>
        </authorList>
    </citation>
    <scope>NUCLEOTIDE SEQUENCE [LARGE SCALE GENOMIC DNA]</scope>
</reference>
<dbReference type="InterPro" id="IPR036412">
    <property type="entry name" value="HAD-like_sf"/>
</dbReference>